<comment type="caution">
    <text evidence="2">The sequence shown here is derived from an EMBL/GenBank/DDBJ whole genome shotgun (WGS) entry which is preliminary data.</text>
</comment>
<feature type="region of interest" description="Disordered" evidence="1">
    <location>
        <begin position="165"/>
        <end position="189"/>
    </location>
</feature>
<dbReference type="EMBL" id="SRRH01000050">
    <property type="protein sequence ID" value="KAG6301116.1"/>
    <property type="molecule type" value="Genomic_DNA"/>
</dbReference>
<keyword evidence="3" id="KW-1185">Reference proteome</keyword>
<protein>
    <submittedName>
        <fullName evidence="2">Uncharacterized protein</fullName>
    </submittedName>
</protein>
<gene>
    <name evidence="2" type="ORF">E4U09_005808</name>
</gene>
<evidence type="ECO:0000313" key="2">
    <source>
        <dbReference type="EMBL" id="KAG6301116.1"/>
    </source>
</evidence>
<sequence>MHGFLSFLSLYKKLCSAAGHSIKNEIRDIRPRTTHEGQRTRTISTTEANRAVRTTLLPRRSLWIFGRFEEICIWISRRKNPHRGPLRYIYTYTHTQLQAWQANRYPYLFLLSPSQASTLSHFIDANPGIAEAPGSQYNGGVWCGSPKLVTTRLPSGEVVSVWGVPPKPGEETLPMLPPAKKPKDKKKKK</sequence>
<reference evidence="2 3" key="1">
    <citation type="journal article" date="2020" name="bioRxiv">
        <title>Whole genome comparisons of ergot fungi reveals the divergence and evolution of species within the genus Claviceps are the result of varying mechanisms driving genome evolution and host range expansion.</title>
        <authorList>
            <person name="Wyka S.A."/>
            <person name="Mondo S.J."/>
            <person name="Liu M."/>
            <person name="Dettman J."/>
            <person name="Nalam V."/>
            <person name="Broders K.D."/>
        </authorList>
    </citation>
    <scope>NUCLEOTIDE SEQUENCE [LARGE SCALE GENOMIC DNA]</scope>
    <source>
        <strain evidence="2 3">Clav52</strain>
    </source>
</reference>
<accession>A0A9P7U5K1</accession>
<name>A0A9P7U5K1_9HYPO</name>
<dbReference type="AlphaFoldDB" id="A0A9P7U5K1"/>
<evidence type="ECO:0000256" key="1">
    <source>
        <dbReference type="SAM" id="MobiDB-lite"/>
    </source>
</evidence>
<feature type="compositionally biased region" description="Basic residues" evidence="1">
    <location>
        <begin position="180"/>
        <end position="189"/>
    </location>
</feature>
<evidence type="ECO:0000313" key="3">
    <source>
        <dbReference type="Proteomes" id="UP000707071"/>
    </source>
</evidence>
<dbReference type="Proteomes" id="UP000707071">
    <property type="component" value="Unassembled WGS sequence"/>
</dbReference>
<proteinExistence type="predicted"/>
<organism evidence="2 3">
    <name type="scientific">Claviceps aff. purpurea</name>
    <dbReference type="NCBI Taxonomy" id="1967640"/>
    <lineage>
        <taxon>Eukaryota</taxon>
        <taxon>Fungi</taxon>
        <taxon>Dikarya</taxon>
        <taxon>Ascomycota</taxon>
        <taxon>Pezizomycotina</taxon>
        <taxon>Sordariomycetes</taxon>
        <taxon>Hypocreomycetidae</taxon>
        <taxon>Hypocreales</taxon>
        <taxon>Clavicipitaceae</taxon>
        <taxon>Claviceps</taxon>
    </lineage>
</organism>